<reference evidence="1" key="1">
    <citation type="submission" date="2020-07" db="EMBL/GenBank/DDBJ databases">
        <title>Multicomponent nature underlies the extraordinary mechanical properties of spider dragline silk.</title>
        <authorList>
            <person name="Kono N."/>
            <person name="Nakamura H."/>
            <person name="Mori M."/>
            <person name="Yoshida Y."/>
            <person name="Ohtoshi R."/>
            <person name="Malay A.D."/>
            <person name="Moran D.A.P."/>
            <person name="Tomita M."/>
            <person name="Numata K."/>
            <person name="Arakawa K."/>
        </authorList>
    </citation>
    <scope>NUCLEOTIDE SEQUENCE</scope>
</reference>
<dbReference type="EMBL" id="BMAO01036171">
    <property type="protein sequence ID" value="GFR08461.1"/>
    <property type="molecule type" value="Genomic_DNA"/>
</dbReference>
<organism evidence="1 2">
    <name type="scientific">Trichonephila clavata</name>
    <name type="common">Joro spider</name>
    <name type="synonym">Nephila clavata</name>
    <dbReference type="NCBI Taxonomy" id="2740835"/>
    <lineage>
        <taxon>Eukaryota</taxon>
        <taxon>Metazoa</taxon>
        <taxon>Ecdysozoa</taxon>
        <taxon>Arthropoda</taxon>
        <taxon>Chelicerata</taxon>
        <taxon>Arachnida</taxon>
        <taxon>Araneae</taxon>
        <taxon>Araneomorphae</taxon>
        <taxon>Entelegynae</taxon>
        <taxon>Araneoidea</taxon>
        <taxon>Nephilidae</taxon>
        <taxon>Trichonephila</taxon>
    </lineage>
</organism>
<keyword evidence="2" id="KW-1185">Reference proteome</keyword>
<name>A0A8X6GP01_TRICU</name>
<dbReference type="Proteomes" id="UP000887116">
    <property type="component" value="Unassembled WGS sequence"/>
</dbReference>
<gene>
    <name evidence="1" type="ORF">TNCT_358621</name>
</gene>
<protein>
    <submittedName>
        <fullName evidence="1">Uncharacterized protein</fullName>
    </submittedName>
</protein>
<proteinExistence type="predicted"/>
<dbReference type="OrthoDB" id="6426498at2759"/>
<evidence type="ECO:0000313" key="1">
    <source>
        <dbReference type="EMBL" id="GFR08461.1"/>
    </source>
</evidence>
<evidence type="ECO:0000313" key="2">
    <source>
        <dbReference type="Proteomes" id="UP000887116"/>
    </source>
</evidence>
<dbReference type="AlphaFoldDB" id="A0A8X6GP01"/>
<accession>A0A8X6GP01</accession>
<comment type="caution">
    <text evidence="1">The sequence shown here is derived from an EMBL/GenBank/DDBJ whole genome shotgun (WGS) entry which is preliminary data.</text>
</comment>
<sequence>MYPHGKEHKTAMSPSEKEATMECRNCLELDTEMFRKTSKKISVHFSFKSFTVDRPVFLWYKIFLKDTQGNRLYCIHRKGSFASDGTWLGNKSFDFEMLPDEFVLECQIEVSDDAYIFQVGTTIDDSSPDWKFNSRYLFSTYQLSKDMNRLLESRKFSDTIIRCKNKKNFDTPSNSGG</sequence>